<organism evidence="1 2">
    <name type="scientific">Pseudoduganella chitinolytica</name>
    <dbReference type="NCBI Taxonomy" id="34070"/>
    <lineage>
        <taxon>Bacteria</taxon>
        <taxon>Pseudomonadati</taxon>
        <taxon>Pseudomonadota</taxon>
        <taxon>Betaproteobacteria</taxon>
        <taxon>Burkholderiales</taxon>
        <taxon>Oxalobacteraceae</taxon>
        <taxon>Telluria group</taxon>
        <taxon>Pseudoduganella</taxon>
    </lineage>
</organism>
<evidence type="ECO:0000313" key="1">
    <source>
        <dbReference type="EMBL" id="WEF31944.1"/>
    </source>
</evidence>
<dbReference type="EMBL" id="CP119083">
    <property type="protein sequence ID" value="WEF31944.1"/>
    <property type="molecule type" value="Genomic_DNA"/>
</dbReference>
<sequence length="106" mass="12000">MTVSLQDKLQRMKESQLIAEFQNILTGLECLSVVEASEFASSLNQLIAHANRTDTPRLGKIACAEEQADIFSWVERMFVASGIGVERFYLSAPYRFGREKHSTSLW</sequence>
<proteinExistence type="predicted"/>
<dbReference type="RefSeq" id="WP_277414711.1">
    <property type="nucleotide sequence ID" value="NZ_CP119083.1"/>
</dbReference>
<keyword evidence="2" id="KW-1185">Reference proteome</keyword>
<reference evidence="1 2" key="1">
    <citation type="submission" date="2023-02" db="EMBL/GenBank/DDBJ databases">
        <title>Gemone sequence of Telluria chitinolytica ACM 3522T.</title>
        <authorList>
            <person name="Frediansyah A."/>
            <person name="Miess H."/>
            <person name="Gross H."/>
        </authorList>
    </citation>
    <scope>NUCLEOTIDE SEQUENCE [LARGE SCALE GENOMIC DNA]</scope>
    <source>
        <strain evidence="1 2">ACM 3522</strain>
    </source>
</reference>
<name>A0ABY8BC64_9BURK</name>
<evidence type="ECO:0000313" key="2">
    <source>
        <dbReference type="Proteomes" id="UP001216510"/>
    </source>
</evidence>
<accession>A0ABY8BC64</accession>
<dbReference type="Proteomes" id="UP001216510">
    <property type="component" value="Chromosome"/>
</dbReference>
<gene>
    <name evidence="1" type="ORF">PX653_21300</name>
</gene>
<protein>
    <submittedName>
        <fullName evidence="1">Uncharacterized protein</fullName>
    </submittedName>
</protein>